<dbReference type="EMBL" id="CAFZ01000272">
    <property type="protein sequence ID" value="CCA74021.1"/>
    <property type="molecule type" value="Genomic_DNA"/>
</dbReference>
<dbReference type="HOGENOM" id="CLU_1283707_0_0_1"/>
<proteinExistence type="predicted"/>
<dbReference type="InParanoid" id="G4TRS8"/>
<sequence length="215" mass="23198">MGGIIAPRQVFNRVWQLKLPGDACGPAAGTIAPELDSDGSLAVILARRSAAGEYIQSAREPLTNPTNPILPAPSRRVRPGDLSALDARYPRKLLENRVFEASSAVRDIYLQPVEQPLRDRINDRPGSQLVCDVPGAHFSAFLGPEPLRPTHPFTRNIYKNKPPSSCAVSPRLHILRAHAQTSTTTEACPIGSGASRIIVALLPTDPSEFVITQTG</sequence>
<gene>
    <name evidence="1" type="ORF">PIIN_07975</name>
</gene>
<dbReference type="Proteomes" id="UP000007148">
    <property type="component" value="Unassembled WGS sequence"/>
</dbReference>
<accession>G4TRS8</accession>
<evidence type="ECO:0000313" key="1">
    <source>
        <dbReference type="EMBL" id="CCA74021.1"/>
    </source>
</evidence>
<protein>
    <submittedName>
        <fullName evidence="1">Uncharacterized protein</fullName>
    </submittedName>
</protein>
<reference evidence="1 2" key="1">
    <citation type="journal article" date="2011" name="PLoS Pathog.">
        <title>Endophytic Life Strategies Decoded by Genome and Transcriptome Analyses of the Mutualistic Root Symbiont Piriformospora indica.</title>
        <authorList>
            <person name="Zuccaro A."/>
            <person name="Lahrmann U."/>
            <person name="Guldener U."/>
            <person name="Langen G."/>
            <person name="Pfiffi S."/>
            <person name="Biedenkopf D."/>
            <person name="Wong P."/>
            <person name="Samans B."/>
            <person name="Grimm C."/>
            <person name="Basiewicz M."/>
            <person name="Murat C."/>
            <person name="Martin F."/>
            <person name="Kogel K.H."/>
        </authorList>
    </citation>
    <scope>NUCLEOTIDE SEQUENCE [LARGE SCALE GENOMIC DNA]</scope>
    <source>
        <strain evidence="1 2">DSM 11827</strain>
    </source>
</reference>
<comment type="caution">
    <text evidence="1">The sequence shown here is derived from an EMBL/GenBank/DDBJ whole genome shotgun (WGS) entry which is preliminary data.</text>
</comment>
<name>G4TRS8_SERID</name>
<dbReference type="AlphaFoldDB" id="G4TRS8"/>
<keyword evidence="2" id="KW-1185">Reference proteome</keyword>
<organism evidence="1 2">
    <name type="scientific">Serendipita indica (strain DSM 11827)</name>
    <name type="common">Root endophyte fungus</name>
    <name type="synonym">Piriformospora indica</name>
    <dbReference type="NCBI Taxonomy" id="1109443"/>
    <lineage>
        <taxon>Eukaryota</taxon>
        <taxon>Fungi</taxon>
        <taxon>Dikarya</taxon>
        <taxon>Basidiomycota</taxon>
        <taxon>Agaricomycotina</taxon>
        <taxon>Agaricomycetes</taxon>
        <taxon>Sebacinales</taxon>
        <taxon>Serendipitaceae</taxon>
        <taxon>Serendipita</taxon>
    </lineage>
</organism>
<evidence type="ECO:0000313" key="2">
    <source>
        <dbReference type="Proteomes" id="UP000007148"/>
    </source>
</evidence>